<reference evidence="2" key="1">
    <citation type="submission" date="2016-09" db="EMBL/GenBank/DDBJ databases">
        <title>Genome-wide Diversity of Wild Populations of Erinnyis ello granulovirus (ErelGV).</title>
        <authorList>
            <person name="Brito A.F."/>
            <person name="Melo F.L."/>
            <person name="Ardisson-Araujo D.M.P."/>
            <person name="Sihler W."/>
            <person name="Souza M.L."/>
            <person name="Ribeiro B.M."/>
        </authorList>
    </citation>
    <scope>NUCLEOTIDE SEQUENCE</scope>
    <source>
        <strain evidence="1">ErelGV-AC</strain>
        <strain evidence="2">ErelGV-PA</strain>
    </source>
</reference>
<dbReference type="EMBL" id="KX859083">
    <property type="protein sequence ID" value="ARX71953.1"/>
    <property type="molecule type" value="Genomic_DNA"/>
</dbReference>
<name>A0A288WJ38_9BBAC</name>
<dbReference type="EMBL" id="KX859084">
    <property type="protein sequence ID" value="ARX72083.1"/>
    <property type="molecule type" value="Genomic_DNA"/>
</dbReference>
<accession>A0A288WJ38</accession>
<gene>
    <name evidence="2" type="ORF">EREL_094</name>
</gene>
<dbReference type="InterPro" id="IPR036731">
    <property type="entry name" value="Tlp20_sf"/>
</dbReference>
<protein>
    <submittedName>
        <fullName evidence="2">Uncharacterized protein</fullName>
    </submittedName>
</protein>
<proteinExistence type="predicted"/>
<organism evidence="2">
    <name type="scientific">Erinnyis ello granulovirus</name>
    <dbReference type="NCBI Taxonomy" id="307444"/>
    <lineage>
        <taxon>Viruses</taxon>
        <taxon>Viruses incertae sedis</taxon>
        <taxon>Naldaviricetes</taxon>
        <taxon>Lefavirales</taxon>
        <taxon>Baculoviridae</taxon>
        <taxon>Betabaculovirus</taxon>
        <taxon>Betabaculovirus erellonis</taxon>
    </lineage>
</organism>
<evidence type="ECO:0000313" key="2">
    <source>
        <dbReference type="EMBL" id="ARX72083.1"/>
    </source>
</evidence>
<sequence>MDIIVVVVGDENDVFRSKHEYKLEKTGIPAYKLIVEEGWSDDIDSVIVENEHYLIVVNNVVTGGCVGLLITLNTGVVFKPDDIVFRVKRRSVQKDPVKVLPTNFVDTSAIPEFSSISTIKTSSVFDKYNVESKRK</sequence>
<evidence type="ECO:0000313" key="1">
    <source>
        <dbReference type="EMBL" id="ARX71953.1"/>
    </source>
</evidence>
<dbReference type="SUPFAM" id="SSF51289">
    <property type="entry name" value="Tlp20, baculovirus telokin-like protein"/>
    <property type="match status" value="1"/>
</dbReference>
<dbReference type="Gene3D" id="2.70.40.20">
    <property type="entry name" value="Baculovirus telokin-like protein 20"/>
    <property type="match status" value="1"/>
</dbReference>